<organism evidence="1">
    <name type="scientific">marine sediment metagenome</name>
    <dbReference type="NCBI Taxonomy" id="412755"/>
    <lineage>
        <taxon>unclassified sequences</taxon>
        <taxon>metagenomes</taxon>
        <taxon>ecological metagenomes</taxon>
    </lineage>
</organism>
<comment type="caution">
    <text evidence="1">The sequence shown here is derived from an EMBL/GenBank/DDBJ whole genome shotgun (WGS) entry which is preliminary data.</text>
</comment>
<feature type="non-terminal residue" evidence="1">
    <location>
        <position position="1"/>
    </location>
</feature>
<protein>
    <recommendedName>
        <fullName evidence="2">Tip attachment protein J domain-containing protein</fullName>
    </recommendedName>
</protein>
<gene>
    <name evidence="1" type="ORF">LCGC14_1454060</name>
</gene>
<dbReference type="AlphaFoldDB" id="A0A0F9MIV2"/>
<reference evidence="1" key="1">
    <citation type="journal article" date="2015" name="Nature">
        <title>Complex archaea that bridge the gap between prokaryotes and eukaryotes.</title>
        <authorList>
            <person name="Spang A."/>
            <person name="Saw J.H."/>
            <person name="Jorgensen S.L."/>
            <person name="Zaremba-Niedzwiedzka K."/>
            <person name="Martijn J."/>
            <person name="Lind A.E."/>
            <person name="van Eijk R."/>
            <person name="Schleper C."/>
            <person name="Guy L."/>
            <person name="Ettema T.J."/>
        </authorList>
    </citation>
    <scope>NUCLEOTIDE SEQUENCE</scope>
</reference>
<evidence type="ECO:0008006" key="2">
    <source>
        <dbReference type="Google" id="ProtNLM"/>
    </source>
</evidence>
<evidence type="ECO:0000313" key="1">
    <source>
        <dbReference type="EMBL" id="KKM69122.1"/>
    </source>
</evidence>
<dbReference type="EMBL" id="LAZR01010046">
    <property type="protein sequence ID" value="KKM69122.1"/>
    <property type="molecule type" value="Genomic_DNA"/>
</dbReference>
<proteinExistence type="predicted"/>
<name>A0A0F9MIV2_9ZZZZ</name>
<accession>A0A0F9MIV2</accession>
<sequence length="490" mass="53600">DLRNVKVRYGRVFGRGGMKKYLAISAVAANPPIIDLLNYPRSGSDTNELLRLTLTKLEKLNTGTSAWDDVTGVALANLNTTRPQWTVIDDTLVFTNEGIGRPRKYTGAGNSAEIASGAAPYAKVIANAEGFLILGDISDDGTFTDISDGYRTLRYNDDWDTTWTSCPGDARAIGDLILHLTPGAVTGALVLGRELIAYKEDGIERVIWTPGAVVWKQFLMPTPIGTTAPKTIKLVLEKFHMMLGTDGLIYRITQAAATPISDEVLANTLHVSSVRDLGRYKFSRSIVDSEEGVYILLYDRTGLTQQFLDSYVALNYLTGEVTKGRLALQVVAAEGYRPTKSSREVALMSTNTLIEEFDAQAVDDDGTRISRYWTTGWQKLGGGEEGWFTGALILMKRSKRGRIKISVAIDFDDDFQFPQQSAISSGNPADENVEISYSPPAVKGEWFNVKIELFHPTTTTETEVLRVGFMGVPLSTTVLNTGVIQPSGVS</sequence>